<proteinExistence type="predicted"/>
<dbReference type="GO" id="GO:0003676">
    <property type="term" value="F:nucleic acid binding"/>
    <property type="evidence" value="ECO:0007669"/>
    <property type="project" value="InterPro"/>
</dbReference>
<dbReference type="InterPro" id="IPR039537">
    <property type="entry name" value="Retrotran_Ty1/copia-like"/>
</dbReference>
<dbReference type="AlphaFoldDB" id="A0AAF0X276"/>
<evidence type="ECO:0000256" key="1">
    <source>
        <dbReference type="ARBA" id="ARBA00022670"/>
    </source>
</evidence>
<feature type="domain" description="Integrase catalytic" evidence="3">
    <location>
        <begin position="323"/>
        <end position="496"/>
    </location>
</feature>
<feature type="region of interest" description="Disordered" evidence="2">
    <location>
        <begin position="82"/>
        <end position="121"/>
    </location>
</feature>
<accession>A0AAF0X276</accession>
<evidence type="ECO:0000259" key="3">
    <source>
        <dbReference type="PROSITE" id="PS50994"/>
    </source>
</evidence>
<dbReference type="Pfam" id="PF22936">
    <property type="entry name" value="Pol_BBD"/>
    <property type="match status" value="1"/>
</dbReference>
<dbReference type="EMBL" id="CP093347">
    <property type="protein sequence ID" value="WOH00045.1"/>
    <property type="molecule type" value="Genomic_DNA"/>
</dbReference>
<feature type="region of interest" description="Disordered" evidence="2">
    <location>
        <begin position="635"/>
        <end position="666"/>
    </location>
</feature>
<organism evidence="4 5">
    <name type="scientific">Daucus carota subsp. sativus</name>
    <name type="common">Carrot</name>
    <dbReference type="NCBI Taxonomy" id="79200"/>
    <lineage>
        <taxon>Eukaryota</taxon>
        <taxon>Viridiplantae</taxon>
        <taxon>Streptophyta</taxon>
        <taxon>Embryophyta</taxon>
        <taxon>Tracheophyta</taxon>
        <taxon>Spermatophyta</taxon>
        <taxon>Magnoliopsida</taxon>
        <taxon>eudicotyledons</taxon>
        <taxon>Gunneridae</taxon>
        <taxon>Pentapetalae</taxon>
        <taxon>asterids</taxon>
        <taxon>campanulids</taxon>
        <taxon>Apiales</taxon>
        <taxon>Apiaceae</taxon>
        <taxon>Apioideae</taxon>
        <taxon>Scandiceae</taxon>
        <taxon>Daucinae</taxon>
        <taxon>Daucus</taxon>
        <taxon>Daucus sect. Daucus</taxon>
    </lineage>
</organism>
<dbReference type="InterPro" id="IPR025724">
    <property type="entry name" value="GAG-pre-integrase_dom"/>
</dbReference>
<dbReference type="SUPFAM" id="SSF53098">
    <property type="entry name" value="Ribonuclease H-like"/>
    <property type="match status" value="1"/>
</dbReference>
<feature type="compositionally biased region" description="Low complexity" evidence="2">
    <location>
        <begin position="635"/>
        <end position="645"/>
    </location>
</feature>
<dbReference type="Pfam" id="PF00665">
    <property type="entry name" value="rve"/>
    <property type="match status" value="1"/>
</dbReference>
<dbReference type="PANTHER" id="PTHR42648">
    <property type="entry name" value="TRANSPOSASE, PUTATIVE-RELATED"/>
    <property type="match status" value="1"/>
</dbReference>
<keyword evidence="1" id="KW-0378">Hydrolase</keyword>
<evidence type="ECO:0000313" key="4">
    <source>
        <dbReference type="EMBL" id="WOH00045.1"/>
    </source>
</evidence>
<evidence type="ECO:0000313" key="5">
    <source>
        <dbReference type="Proteomes" id="UP000077755"/>
    </source>
</evidence>
<dbReference type="InterPro" id="IPR001584">
    <property type="entry name" value="Integrase_cat-core"/>
</dbReference>
<dbReference type="GO" id="GO:0008233">
    <property type="term" value="F:peptidase activity"/>
    <property type="evidence" value="ECO:0007669"/>
    <property type="project" value="UniProtKB-KW"/>
</dbReference>
<dbReference type="InterPro" id="IPR054722">
    <property type="entry name" value="PolX-like_BBD"/>
</dbReference>
<sequence length="666" mass="74382">MSVATYFGKLSTLWEELNHHEPLITCACCSASRGKATDSDERPLKEDKSHLHCTYCKKTGHLEKSCFEIIGYPEWWPNKSKANTGGAGKSSQTGGRGRGSTRANATMARAGRGASSMGGSSQAFSADQWKALAGLIGNTKIPDDRLNGKFDNKLWIVDTGASRHVTCHASWLFHTHEVHHCPVGLPNGKSVMATKEGSVQLSSKITLKNVLLVPELSCNLISVTQLIDDLQCTVQFNDSMCAIQDHSRMLIGTSIRRDGLYYFDGEASVQHVTTHGSSSILELWHKRMGHPSEKVVKLLPPVNDRKGSLTKPCEVCFRAKHPRDKFPLSENKASRIFEKVHCDLWGPYRHPSSCGARYFLTIVDDFSRAVWIYLLVDKTEVFRMFMSFFAMVDRQFSQTIKVVQSDNGTEFNCLKDFFNASGILFQTSCVGTPQQNGRVERKQKHILNVGRALRFQANLPIHFWGESVLVAAYLINRTPSSLLQNKTPYEFLFGTSPTYNTIRTFGCLCFAHNQKAKGDKFVSRSRKCIFVGYPYNKKGWRLFDLDTKEFFVSRDVKFFEDLFPFDDPNPSNFVPATMVPMNDVVDADFEEYVAENNVPQQAIDIEVHEDVGAEKGLGVDDAQHTASTCAHPTQQQQAAGTHGQAVRPASNPHQISADSRGAWTLL</sequence>
<dbReference type="GO" id="GO:0006508">
    <property type="term" value="P:proteolysis"/>
    <property type="evidence" value="ECO:0007669"/>
    <property type="project" value="UniProtKB-KW"/>
</dbReference>
<dbReference type="Proteomes" id="UP000077755">
    <property type="component" value="Chromosome 5"/>
</dbReference>
<dbReference type="InterPro" id="IPR057670">
    <property type="entry name" value="SH3_retrovirus"/>
</dbReference>
<dbReference type="Gene3D" id="3.30.420.10">
    <property type="entry name" value="Ribonuclease H-like superfamily/Ribonuclease H"/>
    <property type="match status" value="1"/>
</dbReference>
<dbReference type="InterPro" id="IPR012337">
    <property type="entry name" value="RNaseH-like_sf"/>
</dbReference>
<protein>
    <recommendedName>
        <fullName evidence="3">Integrase catalytic domain-containing protein</fullName>
    </recommendedName>
</protein>
<dbReference type="GO" id="GO:0015074">
    <property type="term" value="P:DNA integration"/>
    <property type="evidence" value="ECO:0007669"/>
    <property type="project" value="InterPro"/>
</dbReference>
<dbReference type="PROSITE" id="PS50994">
    <property type="entry name" value="INTEGRASE"/>
    <property type="match status" value="1"/>
</dbReference>
<reference evidence="4" key="1">
    <citation type="journal article" date="2016" name="Nat. Genet.">
        <title>A high-quality carrot genome assembly provides new insights into carotenoid accumulation and asterid genome evolution.</title>
        <authorList>
            <person name="Iorizzo M."/>
            <person name="Ellison S."/>
            <person name="Senalik D."/>
            <person name="Zeng P."/>
            <person name="Satapoomin P."/>
            <person name="Huang J."/>
            <person name="Bowman M."/>
            <person name="Iovene M."/>
            <person name="Sanseverino W."/>
            <person name="Cavagnaro P."/>
            <person name="Yildiz M."/>
            <person name="Macko-Podgorni A."/>
            <person name="Moranska E."/>
            <person name="Grzebelus E."/>
            <person name="Grzebelus D."/>
            <person name="Ashrafi H."/>
            <person name="Zheng Z."/>
            <person name="Cheng S."/>
            <person name="Spooner D."/>
            <person name="Van Deynze A."/>
            <person name="Simon P."/>
        </authorList>
    </citation>
    <scope>NUCLEOTIDE SEQUENCE</scope>
    <source>
        <tissue evidence="4">Leaf</tissue>
    </source>
</reference>
<keyword evidence="5" id="KW-1185">Reference proteome</keyword>
<dbReference type="InterPro" id="IPR036397">
    <property type="entry name" value="RNaseH_sf"/>
</dbReference>
<dbReference type="PANTHER" id="PTHR42648:SF31">
    <property type="entry name" value="RNA-DIRECTED DNA POLYMERASE"/>
    <property type="match status" value="1"/>
</dbReference>
<gene>
    <name evidence="4" type="ORF">DCAR_0519401</name>
</gene>
<reference evidence="4" key="2">
    <citation type="submission" date="2022-03" db="EMBL/GenBank/DDBJ databases">
        <title>Draft title - Genomic analysis of global carrot germplasm unveils the trajectory of domestication and the origin of high carotenoid orange carrot.</title>
        <authorList>
            <person name="Iorizzo M."/>
            <person name="Ellison S."/>
            <person name="Senalik D."/>
            <person name="Macko-Podgorni A."/>
            <person name="Grzebelus D."/>
            <person name="Bostan H."/>
            <person name="Rolling W."/>
            <person name="Curaba J."/>
            <person name="Simon P."/>
        </authorList>
    </citation>
    <scope>NUCLEOTIDE SEQUENCE</scope>
    <source>
        <tissue evidence="4">Leaf</tissue>
    </source>
</reference>
<evidence type="ECO:0000256" key="2">
    <source>
        <dbReference type="SAM" id="MobiDB-lite"/>
    </source>
</evidence>
<feature type="compositionally biased region" description="Low complexity" evidence="2">
    <location>
        <begin position="107"/>
        <end position="121"/>
    </location>
</feature>
<dbReference type="Pfam" id="PF13976">
    <property type="entry name" value="gag_pre-integrs"/>
    <property type="match status" value="1"/>
</dbReference>
<keyword evidence="1" id="KW-0645">Protease</keyword>
<name>A0AAF0X276_DAUCS</name>
<dbReference type="Pfam" id="PF25597">
    <property type="entry name" value="SH3_retrovirus"/>
    <property type="match status" value="1"/>
</dbReference>